<feature type="chain" id="PRO_5042285133" evidence="5">
    <location>
        <begin position="22"/>
        <end position="227"/>
    </location>
</feature>
<evidence type="ECO:0000256" key="3">
    <source>
        <dbReference type="ARBA" id="ARBA00023139"/>
    </source>
</evidence>
<evidence type="ECO:0000313" key="8">
    <source>
        <dbReference type="Proteomes" id="UP001205843"/>
    </source>
</evidence>
<evidence type="ECO:0000256" key="4">
    <source>
        <dbReference type="ARBA" id="ARBA00023288"/>
    </source>
</evidence>
<feature type="signal peptide" evidence="5">
    <location>
        <begin position="1"/>
        <end position="21"/>
    </location>
</feature>
<dbReference type="InterPro" id="IPR018660">
    <property type="entry name" value="MliC"/>
</dbReference>
<evidence type="ECO:0000256" key="5">
    <source>
        <dbReference type="SAM" id="SignalP"/>
    </source>
</evidence>
<dbReference type="AlphaFoldDB" id="A0AAE3G596"/>
<keyword evidence="2" id="KW-0472">Membrane</keyword>
<name>A0AAE3G596_9GAMM</name>
<dbReference type="Gene3D" id="2.40.128.200">
    <property type="match status" value="1"/>
</dbReference>
<feature type="domain" description="C-type lysozyme inhibitor" evidence="6">
    <location>
        <begin position="49"/>
        <end position="111"/>
    </location>
</feature>
<evidence type="ECO:0000256" key="2">
    <source>
        <dbReference type="ARBA" id="ARBA00023136"/>
    </source>
</evidence>
<reference evidence="7" key="1">
    <citation type="submission" date="2022-03" db="EMBL/GenBank/DDBJ databases">
        <title>Genomic Encyclopedia of Type Strains, Phase III (KMG-III): the genomes of soil and plant-associated and newly described type strains.</title>
        <authorList>
            <person name="Whitman W."/>
        </authorList>
    </citation>
    <scope>NUCLEOTIDE SEQUENCE</scope>
    <source>
        <strain evidence="7">ANL 6-2</strain>
    </source>
</reference>
<comment type="caution">
    <text evidence="7">The sequence shown here is derived from an EMBL/GenBank/DDBJ whole genome shotgun (WGS) entry which is preliminary data.</text>
</comment>
<keyword evidence="3" id="KW-0564">Palmitate</keyword>
<dbReference type="EMBL" id="JALJXV010000006">
    <property type="protein sequence ID" value="MCP1675368.1"/>
    <property type="molecule type" value="Genomic_DNA"/>
</dbReference>
<sequence length="227" mass="24637">MKQFWLVITVAFLVACTGQQAQNPPTEVEVTGSAQDTNSGPLAGEWHSFQCGDVAVDAAFETDGQVSLSLPWGRVELYEVPAASGARFDDGDIEFWTRGSDQARLTTAGTESIDCSPRDSLSPWTRAMLQGVDFRAVGNEPGWHVEVIEEEMLMILTRDHGALHQVFEDIEVLADQAGYRAESGGKDVVVTLDSAPCQDTNVGWTFPLTVSLGINGQTLQACGRFLR</sequence>
<evidence type="ECO:0000256" key="1">
    <source>
        <dbReference type="ARBA" id="ARBA00022729"/>
    </source>
</evidence>
<gene>
    <name evidence="7" type="ORF">J2T57_002518</name>
</gene>
<keyword evidence="4 7" id="KW-0449">Lipoprotein</keyword>
<keyword evidence="1 5" id="KW-0732">Signal</keyword>
<evidence type="ECO:0000259" key="6">
    <source>
        <dbReference type="Pfam" id="PF09864"/>
    </source>
</evidence>
<keyword evidence="8" id="KW-1185">Reference proteome</keyword>
<dbReference type="PROSITE" id="PS51257">
    <property type="entry name" value="PROKAR_LIPOPROTEIN"/>
    <property type="match status" value="1"/>
</dbReference>
<dbReference type="Pfam" id="PF09864">
    <property type="entry name" value="MliC"/>
    <property type="match status" value="1"/>
</dbReference>
<dbReference type="RefSeq" id="WP_253478763.1">
    <property type="nucleotide sequence ID" value="NZ_JALJXV010000006.1"/>
</dbReference>
<dbReference type="InterPro" id="IPR036328">
    <property type="entry name" value="MliC_sf"/>
</dbReference>
<protein>
    <submittedName>
        <fullName evidence="7">Lipoprotein</fullName>
    </submittedName>
</protein>
<dbReference type="SUPFAM" id="SSF141488">
    <property type="entry name" value="YdhA-like"/>
    <property type="match status" value="1"/>
</dbReference>
<evidence type="ECO:0000313" key="7">
    <source>
        <dbReference type="EMBL" id="MCP1675368.1"/>
    </source>
</evidence>
<organism evidence="7 8">
    <name type="scientific">Natronocella acetinitrilica</name>
    <dbReference type="NCBI Taxonomy" id="414046"/>
    <lineage>
        <taxon>Bacteria</taxon>
        <taxon>Pseudomonadati</taxon>
        <taxon>Pseudomonadota</taxon>
        <taxon>Gammaproteobacteria</taxon>
        <taxon>Chromatiales</taxon>
        <taxon>Ectothiorhodospiraceae</taxon>
        <taxon>Natronocella</taxon>
    </lineage>
</organism>
<dbReference type="Proteomes" id="UP001205843">
    <property type="component" value="Unassembled WGS sequence"/>
</dbReference>
<proteinExistence type="predicted"/>
<accession>A0AAE3G596</accession>